<dbReference type="SUPFAM" id="SSF75138">
    <property type="entry name" value="HprK N-terminal domain-like"/>
    <property type="match status" value="1"/>
</dbReference>
<dbReference type="Pfam" id="PF07475">
    <property type="entry name" value="Hpr_kinase_C"/>
    <property type="match status" value="1"/>
</dbReference>
<comment type="miscellaneous">
    <text evidence="14">Both phosphorylation and phosphorolysis are carried out by the same active site and suggest a common mechanism for both reactions.</text>
</comment>
<dbReference type="EC" id="2.7.11.-" evidence="14"/>
<evidence type="ECO:0000256" key="11">
    <source>
        <dbReference type="ARBA" id="ARBA00023268"/>
    </source>
</evidence>
<keyword evidence="4 14" id="KW-0723">Serine/threonine-protein kinase</keyword>
<evidence type="ECO:0000256" key="4">
    <source>
        <dbReference type="ARBA" id="ARBA00022527"/>
    </source>
</evidence>
<keyword evidence="11 14" id="KW-0511">Multifunctional enzyme</keyword>
<sequence>MKSVSPKRFDGGSSADEGREPRFSPRAPFHTALRSFSLRTRRPGEPLVVEHLVRRFDLTLVAGAAGLRRPILVSELHRPGLALAGHFAYHPPERVQILGKTEVSFVADLPADVRLERFRRLLFPETPCVVVAHGEAAPPELLAAAEEASVPVLLSDIPTTHLMSKLTSFLEAGLAPRTTIHGVLVEVYGIGILLTGESGIGKSETALELVKRGHRLVADDAVEIHKTSDNGLVGEAPDVIANLIEIRGLGVLDVMALFGAGAVKESQSIALVIHLEPWNEGRSYDRLGLDETTTRLLDVEIPMVVLPVRPGRNLAVLIEVAAMQFRLKQMGYHSAREFAERLGQVLDEKA</sequence>
<dbReference type="InterPro" id="IPR028979">
    <property type="entry name" value="Ser_kin/Pase_Hpr-like_N_sf"/>
</dbReference>
<dbReference type="InterPro" id="IPR027417">
    <property type="entry name" value="P-loop_NTPase"/>
</dbReference>
<evidence type="ECO:0000256" key="10">
    <source>
        <dbReference type="ARBA" id="ARBA00022842"/>
    </source>
</evidence>
<keyword evidence="10 14" id="KW-0460">Magnesium</keyword>
<keyword evidence="6 14" id="KW-0479">Metal-binding</keyword>
<evidence type="ECO:0000256" key="5">
    <source>
        <dbReference type="ARBA" id="ARBA00022679"/>
    </source>
</evidence>
<dbReference type="HAMAP" id="MF_01249">
    <property type="entry name" value="HPr_kinase"/>
    <property type="match status" value="1"/>
</dbReference>
<dbReference type="GO" id="GO:0000287">
    <property type="term" value="F:magnesium ion binding"/>
    <property type="evidence" value="ECO:0007669"/>
    <property type="project" value="UniProtKB-UniRule"/>
</dbReference>
<evidence type="ECO:0000256" key="3">
    <source>
        <dbReference type="ARBA" id="ARBA00006883"/>
    </source>
</evidence>
<evidence type="ECO:0000259" key="17">
    <source>
        <dbReference type="Pfam" id="PF07475"/>
    </source>
</evidence>
<dbReference type="GO" id="GO:0005524">
    <property type="term" value="F:ATP binding"/>
    <property type="evidence" value="ECO:0007669"/>
    <property type="project" value="UniProtKB-UniRule"/>
</dbReference>
<evidence type="ECO:0000256" key="13">
    <source>
        <dbReference type="ARBA" id="ARBA00047657"/>
    </source>
</evidence>
<evidence type="ECO:0000256" key="9">
    <source>
        <dbReference type="ARBA" id="ARBA00022840"/>
    </source>
</evidence>
<dbReference type="SUPFAM" id="SSF53795">
    <property type="entry name" value="PEP carboxykinase-like"/>
    <property type="match status" value="1"/>
</dbReference>
<evidence type="ECO:0000256" key="6">
    <source>
        <dbReference type="ARBA" id="ARBA00022723"/>
    </source>
</evidence>
<dbReference type="InterPro" id="IPR011104">
    <property type="entry name" value="Hpr_kin/Pase_C"/>
</dbReference>
<dbReference type="GO" id="GO:0004674">
    <property type="term" value="F:protein serine/threonine kinase activity"/>
    <property type="evidence" value="ECO:0007669"/>
    <property type="project" value="UniProtKB-KW"/>
</dbReference>
<dbReference type="PANTHER" id="PTHR30305:SF1">
    <property type="entry name" value="HPR KINASE_PHOSPHORYLASE"/>
    <property type="match status" value="1"/>
</dbReference>
<feature type="region of interest" description="Important for the catalytic mechanism of dephosphorylation" evidence="14">
    <location>
        <begin position="307"/>
        <end position="312"/>
    </location>
</feature>
<feature type="domain" description="HPr kinase/phosphorylase C-terminal" evidence="17">
    <location>
        <begin position="174"/>
        <end position="341"/>
    </location>
</feature>
<dbReference type="Pfam" id="PF02603">
    <property type="entry name" value="Hpr_kinase_N"/>
    <property type="match status" value="1"/>
</dbReference>
<dbReference type="EC" id="2.7.4.-" evidence="14"/>
<evidence type="ECO:0000256" key="1">
    <source>
        <dbReference type="ARBA" id="ARBA00001120"/>
    </source>
</evidence>
<comment type="function">
    <text evidence="14">Catalyzes the ATP- as well as the pyrophosphate-dependent phosphorylation of a specific serine residue in HPr, a phosphocarrier protein of the phosphoenolpyruvate-dependent sugar phosphotransferase system (PTS). HprK/P also catalyzes the pyrophosphate-producing, inorganic phosphate-dependent dephosphorylation (phosphorolysis) of seryl-phosphorylated HPr (P-Ser-HPr). The two antagonistic activities of HprK/P are regulated by several intracellular metabolites, which change their concentration in response to the absence or presence of rapidly metabolisable carbon sources (glucose, fructose, etc.) in the growth medium. Therefore, by controlling the phosphorylation state of HPr, HPrK/P is a sensor enzyme that plays a major role in the regulation of carbon metabolism and sugar transport: it mediates carbon catabolite repression (CCR), and regulates PTS-catalyzed carbohydrate uptake and inducer exclusion.</text>
</comment>
<dbReference type="GO" id="GO:0006109">
    <property type="term" value="P:regulation of carbohydrate metabolic process"/>
    <property type="evidence" value="ECO:0007669"/>
    <property type="project" value="UniProtKB-UniRule"/>
</dbReference>
<comment type="caution">
    <text evidence="18">The sequence shown here is derived from an EMBL/GenBank/DDBJ whole genome shotgun (WGS) entry which is preliminary data.</text>
</comment>
<accession>A0A2T5G465</accession>
<dbReference type="PANTHER" id="PTHR30305">
    <property type="entry name" value="PROTEIN YJDM-RELATED"/>
    <property type="match status" value="1"/>
</dbReference>
<evidence type="ECO:0000256" key="14">
    <source>
        <dbReference type="HAMAP-Rule" id="MF_01249"/>
    </source>
</evidence>
<feature type="binding site" evidence="14">
    <location>
        <position position="245"/>
    </location>
    <ligand>
        <name>Mg(2+)</name>
        <dbReference type="ChEBI" id="CHEBI:18420"/>
    </ligand>
</feature>
<comment type="cofactor">
    <cofactor evidence="2 14">
        <name>Mg(2+)</name>
        <dbReference type="ChEBI" id="CHEBI:18420"/>
    </cofactor>
</comment>
<keyword evidence="12 14" id="KW-0119">Carbohydrate metabolism</keyword>
<keyword evidence="8 14" id="KW-0418">Kinase</keyword>
<dbReference type="NCBIfam" id="TIGR00679">
    <property type="entry name" value="hpr-ser"/>
    <property type="match status" value="1"/>
</dbReference>
<keyword evidence="5 14" id="KW-0808">Transferase</keyword>
<feature type="domain" description="HPr(Ser) kinase/phosphorylase N-terminal" evidence="16">
    <location>
        <begin position="49"/>
        <end position="170"/>
    </location>
</feature>
<feature type="active site" evidence="14">
    <location>
        <position position="286"/>
    </location>
</feature>
<protein>
    <recommendedName>
        <fullName evidence="14">HPr kinase/phosphorylase</fullName>
        <shortName evidence="14">HPrK/P</shortName>
        <ecNumber evidence="14">2.7.11.-</ecNumber>
        <ecNumber evidence="14">2.7.4.-</ecNumber>
    </recommendedName>
    <alternativeName>
        <fullName evidence="14">HPr(Ser) kinase/phosphorylase</fullName>
    </alternativeName>
</protein>
<evidence type="ECO:0000256" key="15">
    <source>
        <dbReference type="SAM" id="MobiDB-lite"/>
    </source>
</evidence>
<dbReference type="Proteomes" id="UP000244016">
    <property type="component" value="Unassembled WGS sequence"/>
</dbReference>
<feature type="active site" evidence="14">
    <location>
        <position position="181"/>
    </location>
</feature>
<dbReference type="InterPro" id="IPR003755">
    <property type="entry name" value="HPr(Ser)_kin/Pase"/>
</dbReference>
<reference evidence="18 19" key="1">
    <citation type="submission" date="2017-08" db="EMBL/GenBank/DDBJ databases">
        <title>Burning lignite coal seam in the remote Altai Mountains harbors a hydrogen-driven thermophilic microbial community.</title>
        <authorList>
            <person name="Kadnikov V.V."/>
            <person name="Mardanov A.V."/>
            <person name="Ivasenko D."/>
            <person name="Beletsky A.V."/>
            <person name="Karnachuk O.V."/>
            <person name="Ravin N.V."/>
        </authorList>
    </citation>
    <scope>NUCLEOTIDE SEQUENCE [LARGE SCALE GENOMIC DNA]</scope>
    <source>
        <strain evidence="18">AL31</strain>
    </source>
</reference>
<comment type="domain">
    <text evidence="14">The Walker A ATP-binding motif also binds Pi and PPi.</text>
</comment>
<proteinExistence type="inferred from homology"/>
<name>A0A2T5G465_9BACL</name>
<comment type="similarity">
    <text evidence="3 14">Belongs to the HPrK/P family.</text>
</comment>
<comment type="subunit">
    <text evidence="14">Homohexamer.</text>
</comment>
<evidence type="ECO:0000256" key="12">
    <source>
        <dbReference type="ARBA" id="ARBA00023277"/>
    </source>
</evidence>
<keyword evidence="7 14" id="KW-0547">Nucleotide-binding</keyword>
<feature type="active site" description="Proton acceptor; for phosphorylation activity. Proton donor; for dephosphorylation activity" evidence="14">
    <location>
        <position position="220"/>
    </location>
</feature>
<organism evidence="18 19">
    <name type="scientific">Brockia lithotrophica</name>
    <dbReference type="NCBI Taxonomy" id="933949"/>
    <lineage>
        <taxon>Bacteria</taxon>
        <taxon>Bacillati</taxon>
        <taxon>Bacillota</taxon>
        <taxon>Bacilli</taxon>
        <taxon>Bacillales</taxon>
        <taxon>Bacillales Family X. Incertae Sedis</taxon>
        <taxon>Brockia</taxon>
    </lineage>
</organism>
<evidence type="ECO:0000256" key="2">
    <source>
        <dbReference type="ARBA" id="ARBA00001946"/>
    </source>
</evidence>
<evidence type="ECO:0000259" key="16">
    <source>
        <dbReference type="Pfam" id="PF02603"/>
    </source>
</evidence>
<dbReference type="Gene3D" id="3.40.50.300">
    <property type="entry name" value="P-loop containing nucleotide triphosphate hydrolases"/>
    <property type="match status" value="1"/>
</dbReference>
<dbReference type="AlphaFoldDB" id="A0A2T5G465"/>
<dbReference type="Gene3D" id="3.40.1390.20">
    <property type="entry name" value="HprK N-terminal domain-like"/>
    <property type="match status" value="1"/>
</dbReference>
<dbReference type="CDD" id="cd01918">
    <property type="entry name" value="HprK_C"/>
    <property type="match status" value="1"/>
</dbReference>
<dbReference type="GO" id="GO:0000155">
    <property type="term" value="F:phosphorelay sensor kinase activity"/>
    <property type="evidence" value="ECO:0007669"/>
    <property type="project" value="InterPro"/>
</dbReference>
<feature type="binding site" evidence="14">
    <location>
        <begin position="196"/>
        <end position="203"/>
    </location>
    <ligand>
        <name>ATP</name>
        <dbReference type="ChEBI" id="CHEBI:30616"/>
    </ligand>
</feature>
<feature type="region of interest" description="Important for the catalytic mechanism of both phosphorylation and dephosphorylation" evidence="14">
    <location>
        <begin position="244"/>
        <end position="253"/>
    </location>
</feature>
<evidence type="ECO:0000256" key="8">
    <source>
        <dbReference type="ARBA" id="ARBA00022777"/>
    </source>
</evidence>
<feature type="region of interest" description="Disordered" evidence="15">
    <location>
        <begin position="1"/>
        <end position="26"/>
    </location>
</feature>
<evidence type="ECO:0000256" key="7">
    <source>
        <dbReference type="ARBA" id="ARBA00022741"/>
    </source>
</evidence>
<gene>
    <name evidence="14" type="primary">hprK</name>
    <name evidence="18" type="ORF">BLITH_1197</name>
</gene>
<dbReference type="InterPro" id="IPR011126">
    <property type="entry name" value="Hpr_kin/Pase_Hpr_N"/>
</dbReference>
<evidence type="ECO:0000313" key="19">
    <source>
        <dbReference type="Proteomes" id="UP000244016"/>
    </source>
</evidence>
<evidence type="ECO:0000313" key="18">
    <source>
        <dbReference type="EMBL" id="PTQ50959.1"/>
    </source>
</evidence>
<dbReference type="EMBL" id="PEBW01000008">
    <property type="protein sequence ID" value="PTQ50959.1"/>
    <property type="molecule type" value="Genomic_DNA"/>
</dbReference>
<comment type="catalytic activity">
    <reaction evidence="1 14">
        <text>[HPr protein]-L-serine + ATP = [HPr protein]-O-phospho-L-serine + ADP + H(+)</text>
        <dbReference type="Rhea" id="RHEA:46600"/>
        <dbReference type="Rhea" id="RHEA-COMP:11602"/>
        <dbReference type="Rhea" id="RHEA-COMP:11603"/>
        <dbReference type="ChEBI" id="CHEBI:15378"/>
        <dbReference type="ChEBI" id="CHEBI:29999"/>
        <dbReference type="ChEBI" id="CHEBI:30616"/>
        <dbReference type="ChEBI" id="CHEBI:83421"/>
        <dbReference type="ChEBI" id="CHEBI:456216"/>
    </reaction>
</comment>
<feature type="binding site" evidence="14">
    <location>
        <position position="203"/>
    </location>
    <ligand>
        <name>Mg(2+)</name>
        <dbReference type="ChEBI" id="CHEBI:18420"/>
    </ligand>
</feature>
<comment type="catalytic activity">
    <reaction evidence="13 14">
        <text>[HPr protein]-O-phospho-L-serine + phosphate + H(+) = [HPr protein]-L-serine + diphosphate</text>
        <dbReference type="Rhea" id="RHEA:46604"/>
        <dbReference type="Rhea" id="RHEA-COMP:11602"/>
        <dbReference type="Rhea" id="RHEA-COMP:11603"/>
        <dbReference type="ChEBI" id="CHEBI:15378"/>
        <dbReference type="ChEBI" id="CHEBI:29999"/>
        <dbReference type="ChEBI" id="CHEBI:33019"/>
        <dbReference type="ChEBI" id="CHEBI:43474"/>
        <dbReference type="ChEBI" id="CHEBI:83421"/>
    </reaction>
</comment>
<dbReference type="FunFam" id="3.40.50.300:FF:000174">
    <property type="entry name" value="HPr kinase/phosphorylase"/>
    <property type="match status" value="1"/>
</dbReference>
<dbReference type="GO" id="GO:0004712">
    <property type="term" value="F:protein serine/threonine/tyrosine kinase activity"/>
    <property type="evidence" value="ECO:0007669"/>
    <property type="project" value="UniProtKB-UniRule"/>
</dbReference>
<keyword evidence="9 14" id="KW-0067">ATP-binding</keyword>
<feature type="active site" evidence="14">
    <location>
        <position position="202"/>
    </location>
</feature>